<gene>
    <name evidence="2" type="ORF">SEMRO_359_G126060.1</name>
</gene>
<dbReference type="EMBL" id="CAICTM010000358">
    <property type="protein sequence ID" value="CAB9508755.1"/>
    <property type="molecule type" value="Genomic_DNA"/>
</dbReference>
<comment type="caution">
    <text evidence="2">The sequence shown here is derived from an EMBL/GenBank/DDBJ whole genome shotgun (WGS) entry which is preliminary data.</text>
</comment>
<feature type="compositionally biased region" description="Basic and acidic residues" evidence="1">
    <location>
        <begin position="527"/>
        <end position="552"/>
    </location>
</feature>
<accession>A0A9N8DUU9</accession>
<organism evidence="2 3">
    <name type="scientific">Seminavis robusta</name>
    <dbReference type="NCBI Taxonomy" id="568900"/>
    <lineage>
        <taxon>Eukaryota</taxon>
        <taxon>Sar</taxon>
        <taxon>Stramenopiles</taxon>
        <taxon>Ochrophyta</taxon>
        <taxon>Bacillariophyta</taxon>
        <taxon>Bacillariophyceae</taxon>
        <taxon>Bacillariophycidae</taxon>
        <taxon>Naviculales</taxon>
        <taxon>Naviculaceae</taxon>
        <taxon>Seminavis</taxon>
    </lineage>
</organism>
<proteinExistence type="predicted"/>
<sequence>MSEHNERNAEIWSTRVQRELLALTTENAPEQDKKDTQGVLPPFMTVKDHQLDIAAGTCVVSFLVEIVGKRKKRPPISPRVTDEETPAAQETTPTEGDNGEADDSKAVVTIKLDASLVKKADGTLDTAAPAYPFLPPRALMAEGASCFPEGSTIQDGDPVAIDCDWTPSLHLSDAVLNIGLKIKESILQQEPFHPLAEVEMDPILEDVMSSARAIGEKVGRSFRGFSFKAPDATQKQKKKKPAKKKETPAAAPGEVRIGDEINLLEPPWVESQGIYSCKAVRRPEFVEAAIQHAALESGEQASSGAASMFRNLTQSAKNVLQESFIMITETHIIEMTSSKLNLSTGKITFAIPIELMAKLKFRRQESISLFFKTAPNDPLIYMCPDSADAVHQIQSVLKRHGVKGKHTNAAAHRAIGEALQLVQEIQTKELALRHDPTVERVNEIMDLYRQAAERFEAAGDVRHEEVVTHMRKFLALPVTTSILDGSYKKEEANPDKPARTSSSDIPEGEVLEASSVLLNASEEDEAGKESKEDDKDFEASMESIMKEAKEDLSSFLDDDVGGTTMPPTPPKSSGSDSADDIVDDAFADLDAMLSEADKELAELMGSS</sequence>
<keyword evidence="3" id="KW-1185">Reference proteome</keyword>
<evidence type="ECO:0000313" key="2">
    <source>
        <dbReference type="EMBL" id="CAB9508755.1"/>
    </source>
</evidence>
<dbReference type="AlphaFoldDB" id="A0A9N8DUU9"/>
<dbReference type="OrthoDB" id="41148at2759"/>
<reference evidence="2" key="1">
    <citation type="submission" date="2020-06" db="EMBL/GenBank/DDBJ databases">
        <authorList>
            <consortium name="Plant Systems Biology data submission"/>
        </authorList>
    </citation>
    <scope>NUCLEOTIDE SEQUENCE</scope>
    <source>
        <strain evidence="2">D6</strain>
    </source>
</reference>
<dbReference type="Proteomes" id="UP001153069">
    <property type="component" value="Unassembled WGS sequence"/>
</dbReference>
<evidence type="ECO:0000256" key="1">
    <source>
        <dbReference type="SAM" id="MobiDB-lite"/>
    </source>
</evidence>
<feature type="compositionally biased region" description="Low complexity" evidence="1">
    <location>
        <begin position="86"/>
        <end position="95"/>
    </location>
</feature>
<evidence type="ECO:0000313" key="3">
    <source>
        <dbReference type="Proteomes" id="UP001153069"/>
    </source>
</evidence>
<feature type="region of interest" description="Disordered" evidence="1">
    <location>
        <begin position="73"/>
        <end position="103"/>
    </location>
</feature>
<feature type="region of interest" description="Disordered" evidence="1">
    <location>
        <begin position="487"/>
        <end position="582"/>
    </location>
</feature>
<name>A0A9N8DUU9_9STRA</name>
<feature type="compositionally biased region" description="Basic and acidic residues" evidence="1">
    <location>
        <begin position="487"/>
        <end position="498"/>
    </location>
</feature>
<protein>
    <submittedName>
        <fullName evidence="2">Uncharacterized protein</fullName>
    </submittedName>
</protein>
<feature type="region of interest" description="Disordered" evidence="1">
    <location>
        <begin position="230"/>
        <end position="251"/>
    </location>
</feature>